<dbReference type="AlphaFoldDB" id="A0A381UB70"/>
<accession>A0A381UB70</accession>
<evidence type="ECO:0000313" key="1">
    <source>
        <dbReference type="EMBL" id="SVA25456.1"/>
    </source>
</evidence>
<name>A0A381UB70_9ZZZZ</name>
<feature type="non-terminal residue" evidence="1">
    <location>
        <position position="60"/>
    </location>
</feature>
<feature type="non-terminal residue" evidence="1">
    <location>
        <position position="1"/>
    </location>
</feature>
<protein>
    <submittedName>
        <fullName evidence="1">Uncharacterized protein</fullName>
    </submittedName>
</protein>
<gene>
    <name evidence="1" type="ORF">METZ01_LOCUS78310</name>
</gene>
<organism evidence="1">
    <name type="scientific">marine metagenome</name>
    <dbReference type="NCBI Taxonomy" id="408172"/>
    <lineage>
        <taxon>unclassified sequences</taxon>
        <taxon>metagenomes</taxon>
        <taxon>ecological metagenomes</taxon>
    </lineage>
</organism>
<reference evidence="1" key="1">
    <citation type="submission" date="2018-05" db="EMBL/GenBank/DDBJ databases">
        <authorList>
            <person name="Lanie J.A."/>
            <person name="Ng W.-L."/>
            <person name="Kazmierczak K.M."/>
            <person name="Andrzejewski T.M."/>
            <person name="Davidsen T.M."/>
            <person name="Wayne K.J."/>
            <person name="Tettelin H."/>
            <person name="Glass J.I."/>
            <person name="Rusch D."/>
            <person name="Podicherti R."/>
            <person name="Tsui H.-C.T."/>
            <person name="Winkler M.E."/>
        </authorList>
    </citation>
    <scope>NUCLEOTIDE SEQUENCE</scope>
</reference>
<sequence>VADAASTTKVQVRAGADTAAAAELGVAYGRSQRRTDGALVCGTRPDEWTIYASAGQASAI</sequence>
<dbReference type="EMBL" id="UINC01006095">
    <property type="protein sequence ID" value="SVA25456.1"/>
    <property type="molecule type" value="Genomic_DNA"/>
</dbReference>
<proteinExistence type="predicted"/>